<accession>A0A2A3EJM8</accession>
<dbReference type="EMBL" id="KZ288226">
    <property type="protein sequence ID" value="PBC31898.1"/>
    <property type="molecule type" value="Genomic_DNA"/>
</dbReference>
<evidence type="ECO:0000256" key="1">
    <source>
        <dbReference type="SAM" id="MobiDB-lite"/>
    </source>
</evidence>
<evidence type="ECO:0000313" key="3">
    <source>
        <dbReference type="Proteomes" id="UP000242457"/>
    </source>
</evidence>
<dbReference type="AlphaFoldDB" id="A0A2A3EJM8"/>
<proteinExistence type="predicted"/>
<gene>
    <name evidence="2" type="ORF">APICC_02174</name>
</gene>
<feature type="region of interest" description="Disordered" evidence="1">
    <location>
        <begin position="1"/>
        <end position="36"/>
    </location>
</feature>
<keyword evidence="3" id="KW-1185">Reference proteome</keyword>
<reference evidence="2 3" key="1">
    <citation type="submission" date="2014-07" db="EMBL/GenBank/DDBJ databases">
        <title>Genomic and transcriptomic analysis on Apis cerana provide comprehensive insights into honey bee biology.</title>
        <authorList>
            <person name="Diao Q."/>
            <person name="Sun L."/>
            <person name="Zheng H."/>
            <person name="Zheng H."/>
            <person name="Xu S."/>
            <person name="Wang S."/>
            <person name="Zeng Z."/>
            <person name="Hu F."/>
            <person name="Su S."/>
            <person name="Wu J."/>
        </authorList>
    </citation>
    <scope>NUCLEOTIDE SEQUENCE [LARGE SCALE GENOMIC DNA]</scope>
    <source>
        <tissue evidence="2">Pupae without intestine</tissue>
    </source>
</reference>
<dbReference type="Proteomes" id="UP000242457">
    <property type="component" value="Unassembled WGS sequence"/>
</dbReference>
<protein>
    <submittedName>
        <fullName evidence="2">Uncharacterized protein</fullName>
    </submittedName>
</protein>
<organism evidence="2 3">
    <name type="scientific">Apis cerana cerana</name>
    <name type="common">Oriental honeybee</name>
    <dbReference type="NCBI Taxonomy" id="94128"/>
    <lineage>
        <taxon>Eukaryota</taxon>
        <taxon>Metazoa</taxon>
        <taxon>Ecdysozoa</taxon>
        <taxon>Arthropoda</taxon>
        <taxon>Hexapoda</taxon>
        <taxon>Insecta</taxon>
        <taxon>Pterygota</taxon>
        <taxon>Neoptera</taxon>
        <taxon>Endopterygota</taxon>
        <taxon>Hymenoptera</taxon>
        <taxon>Apocrita</taxon>
        <taxon>Aculeata</taxon>
        <taxon>Apoidea</taxon>
        <taxon>Anthophila</taxon>
        <taxon>Apidae</taxon>
        <taxon>Apis</taxon>
    </lineage>
</organism>
<name>A0A2A3EJM8_APICC</name>
<evidence type="ECO:0000313" key="2">
    <source>
        <dbReference type="EMBL" id="PBC31898.1"/>
    </source>
</evidence>
<sequence length="102" mass="11234">MADAGAIKTNRSETSPTRPNDAYLHQSLRRPRNRGAGRWPIPRCRLDKRTPAAKVTLIAACESVFSCVTHAQTSYGFSFLTDAFLCSAELGSKDGARMEDEE</sequence>